<sequence>MPTKDTPIFDAKKTVYTHEFSCDLVKSWSPLVDALIDIYGAWGWRCDRRVGKVTIVTNMEKPRDLVAELQQMGTFMKIE</sequence>
<comment type="caution">
    <text evidence="1">The sequence shown here is derived from an EMBL/GenBank/DDBJ whole genome shotgun (WGS) entry which is preliminary data.</text>
</comment>
<accession>A0A8K0S886</accession>
<reference evidence="1" key="1">
    <citation type="journal article" date="2021" name="Nat. Commun.">
        <title>Genetic determinants of endophytism in the Arabidopsis root mycobiome.</title>
        <authorList>
            <person name="Mesny F."/>
            <person name="Miyauchi S."/>
            <person name="Thiergart T."/>
            <person name="Pickel B."/>
            <person name="Atanasova L."/>
            <person name="Karlsson M."/>
            <person name="Huettel B."/>
            <person name="Barry K.W."/>
            <person name="Haridas S."/>
            <person name="Chen C."/>
            <person name="Bauer D."/>
            <person name="Andreopoulos W."/>
            <person name="Pangilinan J."/>
            <person name="LaButti K."/>
            <person name="Riley R."/>
            <person name="Lipzen A."/>
            <person name="Clum A."/>
            <person name="Drula E."/>
            <person name="Henrissat B."/>
            <person name="Kohler A."/>
            <person name="Grigoriev I.V."/>
            <person name="Martin F.M."/>
            <person name="Hacquard S."/>
        </authorList>
    </citation>
    <scope>NUCLEOTIDE SEQUENCE</scope>
    <source>
        <strain evidence="1">MPI-SDFR-AT-0068</strain>
    </source>
</reference>
<dbReference type="Proteomes" id="UP000813427">
    <property type="component" value="Unassembled WGS sequence"/>
</dbReference>
<organism evidence="1 2">
    <name type="scientific">Fusarium tricinctum</name>
    <dbReference type="NCBI Taxonomy" id="61284"/>
    <lineage>
        <taxon>Eukaryota</taxon>
        <taxon>Fungi</taxon>
        <taxon>Dikarya</taxon>
        <taxon>Ascomycota</taxon>
        <taxon>Pezizomycotina</taxon>
        <taxon>Sordariomycetes</taxon>
        <taxon>Hypocreomycetidae</taxon>
        <taxon>Hypocreales</taxon>
        <taxon>Nectriaceae</taxon>
        <taxon>Fusarium</taxon>
        <taxon>Fusarium tricinctum species complex</taxon>
    </lineage>
</organism>
<dbReference type="EMBL" id="JAGPXF010000001">
    <property type="protein sequence ID" value="KAH7261995.1"/>
    <property type="molecule type" value="Genomic_DNA"/>
</dbReference>
<protein>
    <submittedName>
        <fullName evidence="1">Uncharacterized protein</fullName>
    </submittedName>
</protein>
<evidence type="ECO:0000313" key="1">
    <source>
        <dbReference type="EMBL" id="KAH7261995.1"/>
    </source>
</evidence>
<keyword evidence="2" id="KW-1185">Reference proteome</keyword>
<name>A0A8K0S886_9HYPO</name>
<gene>
    <name evidence="1" type="ORF">BKA59DRAFT_462364</name>
</gene>
<evidence type="ECO:0000313" key="2">
    <source>
        <dbReference type="Proteomes" id="UP000813427"/>
    </source>
</evidence>
<proteinExistence type="predicted"/>
<dbReference type="AlphaFoldDB" id="A0A8K0S886"/>